<proteinExistence type="predicted"/>
<name>A0AAW9RI61_9GAMM</name>
<keyword evidence="1" id="KW-0732">Signal</keyword>
<dbReference type="RefSeq" id="WP_354696431.1">
    <property type="nucleotide sequence ID" value="NZ_JAZHOG010000011.1"/>
</dbReference>
<dbReference type="Gene3D" id="2.60.120.10">
    <property type="entry name" value="Jelly Rolls"/>
    <property type="match status" value="1"/>
</dbReference>
<protein>
    <submittedName>
        <fullName evidence="3">Cupin domain-containing protein</fullName>
    </submittedName>
</protein>
<dbReference type="InterPro" id="IPR014710">
    <property type="entry name" value="RmlC-like_jellyroll"/>
</dbReference>
<dbReference type="InterPro" id="IPR008579">
    <property type="entry name" value="UGlyAH_Cupin_dom"/>
</dbReference>
<comment type="caution">
    <text evidence="3">The sequence shown here is derived from an EMBL/GenBank/DDBJ whole genome shotgun (WGS) entry which is preliminary data.</text>
</comment>
<dbReference type="Pfam" id="PF05899">
    <property type="entry name" value="Cupin_3"/>
    <property type="match status" value="1"/>
</dbReference>
<dbReference type="AlphaFoldDB" id="A0AAW9RI61"/>
<organism evidence="3 4">
    <name type="scientific">Elongatibacter sediminis</name>
    <dbReference type="NCBI Taxonomy" id="3119006"/>
    <lineage>
        <taxon>Bacteria</taxon>
        <taxon>Pseudomonadati</taxon>
        <taxon>Pseudomonadota</taxon>
        <taxon>Gammaproteobacteria</taxon>
        <taxon>Chromatiales</taxon>
        <taxon>Wenzhouxiangellaceae</taxon>
        <taxon>Elongatibacter</taxon>
    </lineage>
</organism>
<keyword evidence="4" id="KW-1185">Reference proteome</keyword>
<evidence type="ECO:0000259" key="2">
    <source>
        <dbReference type="Pfam" id="PF05899"/>
    </source>
</evidence>
<evidence type="ECO:0000256" key="1">
    <source>
        <dbReference type="SAM" id="SignalP"/>
    </source>
</evidence>
<reference evidence="3 4" key="1">
    <citation type="submission" date="2024-02" db="EMBL/GenBank/DDBJ databases">
        <title>A novel Wenzhouxiangellaceae bacterium, isolated from coastal sediments.</title>
        <authorList>
            <person name="Du Z.-J."/>
            <person name="Ye Y.-Q."/>
            <person name="Zhang X.-Y."/>
        </authorList>
    </citation>
    <scope>NUCLEOTIDE SEQUENCE [LARGE SCALE GENOMIC DNA]</scope>
    <source>
        <strain evidence="3 4">CH-27</strain>
    </source>
</reference>
<feature type="signal peptide" evidence="1">
    <location>
        <begin position="1"/>
        <end position="27"/>
    </location>
</feature>
<evidence type="ECO:0000313" key="4">
    <source>
        <dbReference type="Proteomes" id="UP001359886"/>
    </source>
</evidence>
<dbReference type="SUPFAM" id="SSF51182">
    <property type="entry name" value="RmlC-like cupins"/>
    <property type="match status" value="1"/>
</dbReference>
<dbReference type="Proteomes" id="UP001359886">
    <property type="component" value="Unassembled WGS sequence"/>
</dbReference>
<dbReference type="EMBL" id="JAZHOG010000011">
    <property type="protein sequence ID" value="MEJ8569109.1"/>
    <property type="molecule type" value="Genomic_DNA"/>
</dbReference>
<feature type="domain" description="(S)-ureidoglycine aminohydrolase cupin" evidence="2">
    <location>
        <begin position="72"/>
        <end position="136"/>
    </location>
</feature>
<sequence length="153" mass="16693">MPIQPFHNRMLVVLAASLITCPVLTSAAGGSHPVKMSQAQIAGAIFEDYDPVVLTRNGNTTHDVEVFLSSDRQFDAGMYRSGKVRFDITEPYGVNEYMHFLEGGVTLTSSDGTVTEIQAGDSVVIPADWTGVWDTEGYTKIYVIYSPDGPIEE</sequence>
<gene>
    <name evidence="3" type="ORF">V3330_15875</name>
</gene>
<feature type="chain" id="PRO_5043611857" evidence="1">
    <location>
        <begin position="28"/>
        <end position="153"/>
    </location>
</feature>
<evidence type="ECO:0000313" key="3">
    <source>
        <dbReference type="EMBL" id="MEJ8569109.1"/>
    </source>
</evidence>
<dbReference type="InterPro" id="IPR011051">
    <property type="entry name" value="RmlC_Cupin_sf"/>
</dbReference>
<accession>A0AAW9RI61</accession>